<dbReference type="PROSITE" id="PS50088">
    <property type="entry name" value="ANK_REPEAT"/>
    <property type="match status" value="1"/>
</dbReference>
<dbReference type="InterPro" id="IPR036770">
    <property type="entry name" value="Ankyrin_rpt-contain_sf"/>
</dbReference>
<evidence type="ECO:0000313" key="4">
    <source>
        <dbReference type="Proteomes" id="UP000887572"/>
    </source>
</evidence>
<dbReference type="PANTHER" id="PTHR24198">
    <property type="entry name" value="ANKYRIN REPEAT AND PROTEIN KINASE DOMAIN-CONTAINING PROTEIN"/>
    <property type="match status" value="1"/>
</dbReference>
<sequence length="90" mass="9961">MREENDLMVANVKLFLENGQQQNIDVTGRNDAIELIIASSEGMANVVRFLLSKGARADRTDANGNTALDEAVENGHGEIMELHEFVSFLR</sequence>
<keyword evidence="4" id="KW-1185">Reference proteome</keyword>
<proteinExistence type="predicted"/>
<accession>A0A914HUN8</accession>
<evidence type="ECO:0000256" key="3">
    <source>
        <dbReference type="PROSITE-ProRule" id="PRU00023"/>
    </source>
</evidence>
<keyword evidence="1" id="KW-0677">Repeat</keyword>
<organism evidence="4 5">
    <name type="scientific">Globodera rostochiensis</name>
    <name type="common">Golden nematode worm</name>
    <name type="synonym">Heterodera rostochiensis</name>
    <dbReference type="NCBI Taxonomy" id="31243"/>
    <lineage>
        <taxon>Eukaryota</taxon>
        <taxon>Metazoa</taxon>
        <taxon>Ecdysozoa</taxon>
        <taxon>Nematoda</taxon>
        <taxon>Chromadorea</taxon>
        <taxon>Rhabditida</taxon>
        <taxon>Tylenchina</taxon>
        <taxon>Tylenchomorpha</taxon>
        <taxon>Tylenchoidea</taxon>
        <taxon>Heteroderidae</taxon>
        <taxon>Heteroderinae</taxon>
        <taxon>Globodera</taxon>
    </lineage>
</organism>
<dbReference type="SUPFAM" id="SSF48403">
    <property type="entry name" value="Ankyrin repeat"/>
    <property type="match status" value="1"/>
</dbReference>
<protein>
    <submittedName>
        <fullName evidence="5">Uncharacterized protein</fullName>
    </submittedName>
</protein>
<reference evidence="5" key="1">
    <citation type="submission" date="2022-11" db="UniProtKB">
        <authorList>
            <consortium name="WormBaseParasite"/>
        </authorList>
    </citation>
    <scope>IDENTIFICATION</scope>
</reference>
<keyword evidence="2 3" id="KW-0040">ANK repeat</keyword>
<dbReference type="Gene3D" id="1.25.40.20">
    <property type="entry name" value="Ankyrin repeat-containing domain"/>
    <property type="match status" value="1"/>
</dbReference>
<evidence type="ECO:0000256" key="2">
    <source>
        <dbReference type="ARBA" id="ARBA00023043"/>
    </source>
</evidence>
<dbReference type="Pfam" id="PF12796">
    <property type="entry name" value="Ank_2"/>
    <property type="match status" value="1"/>
</dbReference>
<feature type="repeat" description="ANK" evidence="3">
    <location>
        <begin position="30"/>
        <end position="62"/>
    </location>
</feature>
<name>A0A914HUN8_GLORO</name>
<dbReference type="Proteomes" id="UP000887572">
    <property type="component" value="Unplaced"/>
</dbReference>
<evidence type="ECO:0000313" key="5">
    <source>
        <dbReference type="WBParaSite" id="Gr19_v10_g4645.t1"/>
    </source>
</evidence>
<dbReference type="PANTHER" id="PTHR24198:SF165">
    <property type="entry name" value="ANKYRIN REPEAT-CONTAINING PROTEIN-RELATED"/>
    <property type="match status" value="1"/>
</dbReference>
<dbReference type="WBParaSite" id="Gr19_v10_g4645.t1">
    <property type="protein sequence ID" value="Gr19_v10_g4645.t1"/>
    <property type="gene ID" value="Gr19_v10_g4645"/>
</dbReference>
<dbReference type="AlphaFoldDB" id="A0A914HUN8"/>
<dbReference type="InterPro" id="IPR002110">
    <property type="entry name" value="Ankyrin_rpt"/>
</dbReference>
<evidence type="ECO:0000256" key="1">
    <source>
        <dbReference type="ARBA" id="ARBA00022737"/>
    </source>
</evidence>